<proteinExistence type="predicted"/>
<accession>A0A6M3JXP4</accession>
<dbReference type="EMBL" id="MT142026">
    <property type="protein sequence ID" value="QJA73427.1"/>
    <property type="molecule type" value="Genomic_DNA"/>
</dbReference>
<reference evidence="2" key="1">
    <citation type="submission" date="2020-03" db="EMBL/GenBank/DDBJ databases">
        <title>The deep terrestrial virosphere.</title>
        <authorList>
            <person name="Holmfeldt K."/>
            <person name="Nilsson E."/>
            <person name="Simone D."/>
            <person name="Lopez-Fernandez M."/>
            <person name="Wu X."/>
            <person name="de Brujin I."/>
            <person name="Lundin D."/>
            <person name="Andersson A."/>
            <person name="Bertilsson S."/>
            <person name="Dopson M."/>
        </authorList>
    </citation>
    <scope>NUCLEOTIDE SEQUENCE</scope>
    <source>
        <strain evidence="2">MM415A02373</strain>
    </source>
</reference>
<gene>
    <name evidence="2" type="ORF">MM415A02373_0013</name>
</gene>
<organism evidence="2">
    <name type="scientific">viral metagenome</name>
    <dbReference type="NCBI Taxonomy" id="1070528"/>
    <lineage>
        <taxon>unclassified sequences</taxon>
        <taxon>metagenomes</taxon>
        <taxon>organismal metagenomes</taxon>
    </lineage>
</organism>
<dbReference type="AlphaFoldDB" id="A0A6M3JXP4"/>
<protein>
    <submittedName>
        <fullName evidence="2">Uncharacterized protein</fullName>
    </submittedName>
</protein>
<name>A0A6M3JXP4_9ZZZZ</name>
<feature type="compositionally biased region" description="Basic and acidic residues" evidence="1">
    <location>
        <begin position="1"/>
        <end position="12"/>
    </location>
</feature>
<feature type="region of interest" description="Disordered" evidence="1">
    <location>
        <begin position="1"/>
        <end position="22"/>
    </location>
</feature>
<evidence type="ECO:0000313" key="2">
    <source>
        <dbReference type="EMBL" id="QJA73427.1"/>
    </source>
</evidence>
<sequence>MGRSNIHAELHQGQESLNDPGDAGTIIVDKDLQMCEMVSGASAETRTLKAPTRAGIRLALRLLTDGGGEIIVHAAEGFNRDEETDATFADAGDLLSLISVTTTTGYRWEVIDGNIGVTLA</sequence>
<evidence type="ECO:0000256" key="1">
    <source>
        <dbReference type="SAM" id="MobiDB-lite"/>
    </source>
</evidence>